<dbReference type="Gene3D" id="2.60.40.1630">
    <property type="entry name" value="bacillus anthracis domain"/>
    <property type="match status" value="1"/>
</dbReference>
<dbReference type="AlphaFoldDB" id="A0A644XEY5"/>
<name>A0A644XEY5_9ZZZZ</name>
<feature type="transmembrane region" description="Helical" evidence="1">
    <location>
        <begin position="36"/>
        <end position="57"/>
    </location>
</feature>
<keyword evidence="1" id="KW-0812">Transmembrane</keyword>
<sequence>MSKFDDIKIPDSIDDITKKAMNRGHNYKKKQKYKKIIVASVSIGVGIVGVGIMNPSIADSIPMIKKIIEYFNENNNSLYKSDKDEFGKLGVELNLMSKDNGIEFKLDSASVDDNYLTIFYTIKTDKSIKEMDGVNKNADFANPFINAYIDDKSIINAGIIESEATFSSDNELKGMHKIDVSYIKIDDNIKVKFTTNEIFNKEGNWSITAKIDKSKATKDTYRYEIDKDFVLNKKYNIDGNDKQIKDNVNIERVIISPLANKILINEKVEGADADWDPIMMSNFALFDQDGKSLDVIDKGGSGTNPQTGIATNSIEFLKADKNTISLTLVPFKYEEKEECNLLEPQNIHELPVKFKVNNYGKVILEDVKITEKEIKYRYHKEGVVPGNIHFSFFDKDKKEIIINGGVTRTAIDRKTGRYTAIWKFRGYENETDIYKFKDIKYVSVYEDANLNLLYDKQMKIDLVK</sequence>
<dbReference type="Pfam" id="PF13786">
    <property type="entry name" value="DUF4179"/>
    <property type="match status" value="1"/>
</dbReference>
<reference evidence="4" key="1">
    <citation type="submission" date="2019-08" db="EMBL/GenBank/DDBJ databases">
        <authorList>
            <person name="Kucharzyk K."/>
            <person name="Murdoch R.W."/>
            <person name="Higgins S."/>
            <person name="Loffler F."/>
        </authorList>
    </citation>
    <scope>NUCLEOTIDE SEQUENCE</scope>
</reference>
<proteinExistence type="predicted"/>
<evidence type="ECO:0000256" key="1">
    <source>
        <dbReference type="SAM" id="Phobius"/>
    </source>
</evidence>
<keyword evidence="1" id="KW-1133">Transmembrane helix</keyword>
<evidence type="ECO:0000259" key="2">
    <source>
        <dbReference type="Pfam" id="PF13786"/>
    </source>
</evidence>
<feature type="domain" description="DUF4179" evidence="2">
    <location>
        <begin position="28"/>
        <end position="123"/>
    </location>
</feature>
<dbReference type="InterPro" id="IPR025436">
    <property type="entry name" value="DUF4179"/>
</dbReference>
<evidence type="ECO:0000313" key="4">
    <source>
        <dbReference type="EMBL" id="MPM14338.1"/>
    </source>
</evidence>
<dbReference type="InterPro" id="IPR040680">
    <property type="entry name" value="DUF5643"/>
</dbReference>
<dbReference type="Pfam" id="PF18705">
    <property type="entry name" value="DUF5643"/>
    <property type="match status" value="1"/>
</dbReference>
<dbReference type="Gene3D" id="2.60.40.1640">
    <property type="entry name" value="Conserved domain protein"/>
    <property type="match status" value="1"/>
</dbReference>
<dbReference type="EMBL" id="VSSQ01002262">
    <property type="protein sequence ID" value="MPM14338.1"/>
    <property type="molecule type" value="Genomic_DNA"/>
</dbReference>
<protein>
    <recommendedName>
        <fullName evidence="5">DUF4179 domain-containing protein</fullName>
    </recommendedName>
</protein>
<accession>A0A644XEY5</accession>
<evidence type="ECO:0008006" key="5">
    <source>
        <dbReference type="Google" id="ProtNLM"/>
    </source>
</evidence>
<feature type="domain" description="DUF5643" evidence="3">
    <location>
        <begin position="229"/>
        <end position="341"/>
    </location>
</feature>
<organism evidence="4">
    <name type="scientific">bioreactor metagenome</name>
    <dbReference type="NCBI Taxonomy" id="1076179"/>
    <lineage>
        <taxon>unclassified sequences</taxon>
        <taxon>metagenomes</taxon>
        <taxon>ecological metagenomes</taxon>
    </lineage>
</organism>
<comment type="caution">
    <text evidence="4">The sequence shown here is derived from an EMBL/GenBank/DDBJ whole genome shotgun (WGS) entry which is preliminary data.</text>
</comment>
<gene>
    <name evidence="4" type="ORF">SDC9_60700</name>
</gene>
<keyword evidence="1" id="KW-0472">Membrane</keyword>
<evidence type="ECO:0000259" key="3">
    <source>
        <dbReference type="Pfam" id="PF18705"/>
    </source>
</evidence>